<feature type="domain" description="HPr" evidence="1">
    <location>
        <begin position="17"/>
        <end position="81"/>
    </location>
</feature>
<evidence type="ECO:0000313" key="2">
    <source>
        <dbReference type="EMBL" id="HIT42809.1"/>
    </source>
</evidence>
<name>A0A9D1GM31_9FIRM</name>
<dbReference type="EMBL" id="DVKS01000199">
    <property type="protein sequence ID" value="HIT42809.1"/>
    <property type="molecule type" value="Genomic_DNA"/>
</dbReference>
<gene>
    <name evidence="2" type="ORF">IAB60_12075</name>
</gene>
<protein>
    <submittedName>
        <fullName evidence="2">HPr family phosphocarrier protein</fullName>
    </submittedName>
</protein>
<proteinExistence type="predicted"/>
<evidence type="ECO:0000313" key="3">
    <source>
        <dbReference type="Proteomes" id="UP000886860"/>
    </source>
</evidence>
<sequence length="82" mass="9378">MLAKQVNITARSARPLPISYIIRMAQQFSCDVYIQDMGVRINAKDYNEMKRDWNPQGNRLVFYLNGADEVAAGDKLKKALEN</sequence>
<organism evidence="2 3">
    <name type="scientific">Candidatus Caccovicinus merdipullorum</name>
    <dbReference type="NCBI Taxonomy" id="2840724"/>
    <lineage>
        <taxon>Bacteria</taxon>
        <taxon>Bacillati</taxon>
        <taxon>Bacillota</taxon>
        <taxon>Clostridia</taxon>
        <taxon>Eubacteriales</taxon>
        <taxon>Candidatus Caccovicinus</taxon>
    </lineage>
</organism>
<dbReference type="SUPFAM" id="SSF55594">
    <property type="entry name" value="HPr-like"/>
    <property type="match status" value="1"/>
</dbReference>
<evidence type="ECO:0000259" key="1">
    <source>
        <dbReference type="Pfam" id="PF00381"/>
    </source>
</evidence>
<dbReference type="InterPro" id="IPR000032">
    <property type="entry name" value="HPr-like"/>
</dbReference>
<reference evidence="2" key="2">
    <citation type="journal article" date="2021" name="PeerJ">
        <title>Extensive microbial diversity within the chicken gut microbiome revealed by metagenomics and culture.</title>
        <authorList>
            <person name="Gilroy R."/>
            <person name="Ravi A."/>
            <person name="Getino M."/>
            <person name="Pursley I."/>
            <person name="Horton D.L."/>
            <person name="Alikhan N.F."/>
            <person name="Baker D."/>
            <person name="Gharbi K."/>
            <person name="Hall N."/>
            <person name="Watson M."/>
            <person name="Adriaenssens E.M."/>
            <person name="Foster-Nyarko E."/>
            <person name="Jarju S."/>
            <person name="Secka A."/>
            <person name="Antonio M."/>
            <person name="Oren A."/>
            <person name="Chaudhuri R.R."/>
            <person name="La Ragione R."/>
            <person name="Hildebrand F."/>
            <person name="Pallen M.J."/>
        </authorList>
    </citation>
    <scope>NUCLEOTIDE SEQUENCE</scope>
    <source>
        <strain evidence="2">CHK123-3438</strain>
    </source>
</reference>
<dbReference type="InterPro" id="IPR035895">
    <property type="entry name" value="HPr-like_sf"/>
</dbReference>
<accession>A0A9D1GM31</accession>
<dbReference type="AlphaFoldDB" id="A0A9D1GM31"/>
<reference evidence="2" key="1">
    <citation type="submission" date="2020-10" db="EMBL/GenBank/DDBJ databases">
        <authorList>
            <person name="Gilroy R."/>
        </authorList>
    </citation>
    <scope>NUCLEOTIDE SEQUENCE</scope>
    <source>
        <strain evidence="2">CHK123-3438</strain>
    </source>
</reference>
<dbReference type="Gene3D" id="3.30.1340.10">
    <property type="entry name" value="HPr-like"/>
    <property type="match status" value="1"/>
</dbReference>
<comment type="caution">
    <text evidence="2">The sequence shown here is derived from an EMBL/GenBank/DDBJ whole genome shotgun (WGS) entry which is preliminary data.</text>
</comment>
<dbReference type="Proteomes" id="UP000886860">
    <property type="component" value="Unassembled WGS sequence"/>
</dbReference>
<dbReference type="Pfam" id="PF00381">
    <property type="entry name" value="PTS-HPr"/>
    <property type="match status" value="1"/>
</dbReference>